<protein>
    <submittedName>
        <fullName evidence="1">Uncharacterized protein</fullName>
    </submittedName>
</protein>
<organism evidence="1 2">
    <name type="scientific">Mycena rosella</name>
    <name type="common">Pink bonnet</name>
    <name type="synonym">Agaricus rosellus</name>
    <dbReference type="NCBI Taxonomy" id="1033263"/>
    <lineage>
        <taxon>Eukaryota</taxon>
        <taxon>Fungi</taxon>
        <taxon>Dikarya</taxon>
        <taxon>Basidiomycota</taxon>
        <taxon>Agaricomycotina</taxon>
        <taxon>Agaricomycetes</taxon>
        <taxon>Agaricomycetidae</taxon>
        <taxon>Agaricales</taxon>
        <taxon>Marasmiineae</taxon>
        <taxon>Mycenaceae</taxon>
        <taxon>Mycena</taxon>
    </lineage>
</organism>
<evidence type="ECO:0000313" key="1">
    <source>
        <dbReference type="EMBL" id="KAJ7710606.1"/>
    </source>
</evidence>
<evidence type="ECO:0000313" key="2">
    <source>
        <dbReference type="Proteomes" id="UP001221757"/>
    </source>
</evidence>
<comment type="caution">
    <text evidence="1">The sequence shown here is derived from an EMBL/GenBank/DDBJ whole genome shotgun (WGS) entry which is preliminary data.</text>
</comment>
<proteinExistence type="predicted"/>
<feature type="non-terminal residue" evidence="1">
    <location>
        <position position="1"/>
    </location>
</feature>
<accession>A0AAD7H291</accession>
<dbReference type="EMBL" id="JARKIE010000001">
    <property type="protein sequence ID" value="KAJ7710606.1"/>
    <property type="molecule type" value="Genomic_DNA"/>
</dbReference>
<dbReference type="AlphaFoldDB" id="A0AAD7H291"/>
<feature type="non-terminal residue" evidence="1">
    <location>
        <position position="326"/>
    </location>
</feature>
<keyword evidence="2" id="KW-1185">Reference proteome</keyword>
<reference evidence="1" key="1">
    <citation type="submission" date="2023-03" db="EMBL/GenBank/DDBJ databases">
        <title>Massive genome expansion in bonnet fungi (Mycena s.s.) driven by repeated elements and novel gene families across ecological guilds.</title>
        <authorList>
            <consortium name="Lawrence Berkeley National Laboratory"/>
            <person name="Harder C.B."/>
            <person name="Miyauchi S."/>
            <person name="Viragh M."/>
            <person name="Kuo A."/>
            <person name="Thoen E."/>
            <person name="Andreopoulos B."/>
            <person name="Lu D."/>
            <person name="Skrede I."/>
            <person name="Drula E."/>
            <person name="Henrissat B."/>
            <person name="Morin E."/>
            <person name="Kohler A."/>
            <person name="Barry K."/>
            <person name="LaButti K."/>
            <person name="Morin E."/>
            <person name="Salamov A."/>
            <person name="Lipzen A."/>
            <person name="Mereny Z."/>
            <person name="Hegedus B."/>
            <person name="Baldrian P."/>
            <person name="Stursova M."/>
            <person name="Weitz H."/>
            <person name="Taylor A."/>
            <person name="Grigoriev I.V."/>
            <person name="Nagy L.G."/>
            <person name="Martin F."/>
            <person name="Kauserud H."/>
        </authorList>
    </citation>
    <scope>NUCLEOTIDE SEQUENCE</scope>
    <source>
        <strain evidence="1">CBHHK067</strain>
    </source>
</reference>
<dbReference type="Proteomes" id="UP001221757">
    <property type="component" value="Unassembled WGS sequence"/>
</dbReference>
<name>A0AAD7H291_MYCRO</name>
<sequence length="326" mass="36174">KQKKDHPTPADDRDLTEFRVLGRKFAVTNSLWLCDKKQAFTTVVDEQYNHLERFDTDAGKVQRQLVELREALPQALQNKMEDMEKNVSVRDERTTLQYFQSSPSRCRPAIFDCSAEDLISSAFRIKVELRRQIGWTADEKYDPWVIEILYKDFRGKFDIDTIFLNPKLHLPCSTSAVTHQVFAAIIRGPSAVALLKAGKPPIVHAETNDQIWGLQHTTPGDIAARFGLSADDSLRENSTVTGINWAADHELYVKYLTTGLEKRKASVSNIFRVWDDIFFPGRGAGLGGRVDDGGGDSVTGVMAALNADADVEEETGGGDEPGASGG</sequence>
<gene>
    <name evidence="1" type="ORF">B0H17DRAFT_893343</name>
</gene>